<reference evidence="2 3" key="1">
    <citation type="journal article" date="2021" name="Elife">
        <title>Chloroplast acquisition without the gene transfer in kleptoplastic sea slugs, Plakobranchus ocellatus.</title>
        <authorList>
            <person name="Maeda T."/>
            <person name="Takahashi S."/>
            <person name="Yoshida T."/>
            <person name="Shimamura S."/>
            <person name="Takaki Y."/>
            <person name="Nagai Y."/>
            <person name="Toyoda A."/>
            <person name="Suzuki Y."/>
            <person name="Arimoto A."/>
            <person name="Ishii H."/>
            <person name="Satoh N."/>
            <person name="Nishiyama T."/>
            <person name="Hasebe M."/>
            <person name="Maruyama T."/>
            <person name="Minagawa J."/>
            <person name="Obokata J."/>
            <person name="Shigenobu S."/>
        </authorList>
    </citation>
    <scope>NUCLEOTIDE SEQUENCE [LARGE SCALE GENOMIC DNA]</scope>
</reference>
<feature type="compositionally biased region" description="Basic residues" evidence="1">
    <location>
        <begin position="77"/>
        <end position="98"/>
    </location>
</feature>
<accession>A0AAV4HYJ3</accession>
<protein>
    <submittedName>
        <fullName evidence="2">Uncharacterized protein</fullName>
    </submittedName>
</protein>
<feature type="region of interest" description="Disordered" evidence="1">
    <location>
        <begin position="1"/>
        <end position="98"/>
    </location>
</feature>
<sequence length="98" mass="11307">MLVVQKKIPGYTSAQRTDQEVAVDNTDIESEESASDSGEEACETRQRREVGEEMEERGMKNKPALIPDTSVTSEKSKKGHRRKRRKKNKRREKHITIH</sequence>
<evidence type="ECO:0000313" key="3">
    <source>
        <dbReference type="Proteomes" id="UP000762676"/>
    </source>
</evidence>
<proteinExistence type="predicted"/>
<dbReference type="Proteomes" id="UP000762676">
    <property type="component" value="Unassembled WGS sequence"/>
</dbReference>
<feature type="compositionally biased region" description="Basic and acidic residues" evidence="1">
    <location>
        <begin position="42"/>
        <end position="59"/>
    </location>
</feature>
<evidence type="ECO:0000256" key="1">
    <source>
        <dbReference type="SAM" id="MobiDB-lite"/>
    </source>
</evidence>
<evidence type="ECO:0000313" key="2">
    <source>
        <dbReference type="EMBL" id="GFS01959.1"/>
    </source>
</evidence>
<comment type="caution">
    <text evidence="2">The sequence shown here is derived from an EMBL/GenBank/DDBJ whole genome shotgun (WGS) entry which is preliminary data.</text>
</comment>
<gene>
    <name evidence="2" type="ORF">ElyMa_002851400</name>
</gene>
<keyword evidence="3" id="KW-1185">Reference proteome</keyword>
<dbReference type="EMBL" id="BMAT01005900">
    <property type="protein sequence ID" value="GFS01959.1"/>
    <property type="molecule type" value="Genomic_DNA"/>
</dbReference>
<organism evidence="2 3">
    <name type="scientific">Elysia marginata</name>
    <dbReference type="NCBI Taxonomy" id="1093978"/>
    <lineage>
        <taxon>Eukaryota</taxon>
        <taxon>Metazoa</taxon>
        <taxon>Spiralia</taxon>
        <taxon>Lophotrochozoa</taxon>
        <taxon>Mollusca</taxon>
        <taxon>Gastropoda</taxon>
        <taxon>Heterobranchia</taxon>
        <taxon>Euthyneura</taxon>
        <taxon>Panpulmonata</taxon>
        <taxon>Sacoglossa</taxon>
        <taxon>Placobranchoidea</taxon>
        <taxon>Plakobranchidae</taxon>
        <taxon>Elysia</taxon>
    </lineage>
</organism>
<dbReference type="AlphaFoldDB" id="A0AAV4HYJ3"/>
<feature type="compositionally biased region" description="Acidic residues" evidence="1">
    <location>
        <begin position="26"/>
        <end position="41"/>
    </location>
</feature>
<name>A0AAV4HYJ3_9GAST</name>